<accession>A0ABS8TSL0</accession>
<protein>
    <submittedName>
        <fullName evidence="1">Uncharacterized protein</fullName>
    </submittedName>
</protein>
<proteinExistence type="predicted"/>
<organism evidence="1 2">
    <name type="scientific">Datura stramonium</name>
    <name type="common">Jimsonweed</name>
    <name type="synonym">Common thornapple</name>
    <dbReference type="NCBI Taxonomy" id="4076"/>
    <lineage>
        <taxon>Eukaryota</taxon>
        <taxon>Viridiplantae</taxon>
        <taxon>Streptophyta</taxon>
        <taxon>Embryophyta</taxon>
        <taxon>Tracheophyta</taxon>
        <taxon>Spermatophyta</taxon>
        <taxon>Magnoliopsida</taxon>
        <taxon>eudicotyledons</taxon>
        <taxon>Gunneridae</taxon>
        <taxon>Pentapetalae</taxon>
        <taxon>asterids</taxon>
        <taxon>lamiids</taxon>
        <taxon>Solanales</taxon>
        <taxon>Solanaceae</taxon>
        <taxon>Solanoideae</taxon>
        <taxon>Datureae</taxon>
        <taxon>Datura</taxon>
    </lineage>
</organism>
<sequence length="120" mass="13787">MTGIRATIIDSYSHLLQTFDAPIQYIEKVDTVEALAIYDDIKKISDVAQSCLTTLIAKDSQNEFPMVHNLEVNKNSRVAECLSSTGWHLRLPRNLNDWEIEDFSLLLELLQSVYLHSYQE</sequence>
<comment type="caution">
    <text evidence="1">The sequence shown here is derived from an EMBL/GenBank/DDBJ whole genome shotgun (WGS) entry which is preliminary data.</text>
</comment>
<evidence type="ECO:0000313" key="1">
    <source>
        <dbReference type="EMBL" id="MCD7473432.1"/>
    </source>
</evidence>
<dbReference type="Proteomes" id="UP000823775">
    <property type="component" value="Unassembled WGS sequence"/>
</dbReference>
<gene>
    <name evidence="1" type="ORF">HAX54_015301</name>
</gene>
<name>A0ABS8TSL0_DATST</name>
<evidence type="ECO:0000313" key="2">
    <source>
        <dbReference type="Proteomes" id="UP000823775"/>
    </source>
</evidence>
<keyword evidence="2" id="KW-1185">Reference proteome</keyword>
<dbReference type="EMBL" id="JACEIK010001972">
    <property type="protein sequence ID" value="MCD7473432.1"/>
    <property type="molecule type" value="Genomic_DNA"/>
</dbReference>
<reference evidence="1 2" key="1">
    <citation type="journal article" date="2021" name="BMC Genomics">
        <title>Datura genome reveals duplications of psychoactive alkaloid biosynthetic genes and high mutation rate following tissue culture.</title>
        <authorList>
            <person name="Rajewski A."/>
            <person name="Carter-House D."/>
            <person name="Stajich J."/>
            <person name="Litt A."/>
        </authorList>
    </citation>
    <scope>NUCLEOTIDE SEQUENCE [LARGE SCALE GENOMIC DNA]</scope>
    <source>
        <strain evidence="1">AR-01</strain>
    </source>
</reference>